<feature type="non-terminal residue" evidence="2">
    <location>
        <position position="60"/>
    </location>
</feature>
<accession>A0ABV9Z892</accession>
<keyword evidence="3" id="KW-1185">Reference proteome</keyword>
<dbReference type="EMBL" id="JBHSJF010000008">
    <property type="protein sequence ID" value="MFC5069957.1"/>
    <property type="molecule type" value="Genomic_DNA"/>
</dbReference>
<dbReference type="InterPro" id="IPR042100">
    <property type="entry name" value="Bug_dom1"/>
</dbReference>
<dbReference type="Gene3D" id="3.40.190.150">
    <property type="entry name" value="Bordetella uptake gene, domain 1"/>
    <property type="match status" value="1"/>
</dbReference>
<protein>
    <recommendedName>
        <fullName evidence="4">Tripartite tricarboxylate transporter substrate binding protein</fullName>
    </recommendedName>
</protein>
<evidence type="ECO:0008006" key="4">
    <source>
        <dbReference type="Google" id="ProtNLM"/>
    </source>
</evidence>
<name>A0ABV9Z892_9HYPH</name>
<evidence type="ECO:0000256" key="1">
    <source>
        <dbReference type="SAM" id="Phobius"/>
    </source>
</evidence>
<dbReference type="Proteomes" id="UP001595796">
    <property type="component" value="Unassembled WGS sequence"/>
</dbReference>
<evidence type="ECO:0000313" key="2">
    <source>
        <dbReference type="EMBL" id="MFC5069957.1"/>
    </source>
</evidence>
<organism evidence="2 3">
    <name type="scientific">Flaviflagellibacter deserti</name>
    <dbReference type="NCBI Taxonomy" id="2267266"/>
    <lineage>
        <taxon>Bacteria</taxon>
        <taxon>Pseudomonadati</taxon>
        <taxon>Pseudomonadota</taxon>
        <taxon>Alphaproteobacteria</taxon>
        <taxon>Hyphomicrobiales</taxon>
        <taxon>Flaviflagellibacter</taxon>
    </lineage>
</organism>
<feature type="transmembrane region" description="Helical" evidence="1">
    <location>
        <begin position="12"/>
        <end position="32"/>
    </location>
</feature>
<keyword evidence="1" id="KW-0472">Membrane</keyword>
<comment type="caution">
    <text evidence="2">The sequence shown here is derived from an EMBL/GenBank/DDBJ whole genome shotgun (WGS) entry which is preliminary data.</text>
</comment>
<reference evidence="3" key="1">
    <citation type="journal article" date="2019" name="Int. J. Syst. Evol. Microbiol.">
        <title>The Global Catalogue of Microorganisms (GCM) 10K type strain sequencing project: providing services to taxonomists for standard genome sequencing and annotation.</title>
        <authorList>
            <consortium name="The Broad Institute Genomics Platform"/>
            <consortium name="The Broad Institute Genome Sequencing Center for Infectious Disease"/>
            <person name="Wu L."/>
            <person name="Ma J."/>
        </authorList>
    </citation>
    <scope>NUCLEOTIDE SEQUENCE [LARGE SCALE GENOMIC DNA]</scope>
    <source>
        <strain evidence="3">CGMCC 1.16444</strain>
    </source>
</reference>
<keyword evidence="1" id="KW-1133">Transmembrane helix</keyword>
<keyword evidence="1" id="KW-0812">Transmembrane</keyword>
<proteinExistence type="predicted"/>
<sequence>MDSIHGRIAGRVGFAAVVAAGLGLGTTAALAWEPTKTVEFIVPAGTGGGADQMARMLQGV</sequence>
<gene>
    <name evidence="2" type="ORF">ACFPFW_18230</name>
</gene>
<evidence type="ECO:0000313" key="3">
    <source>
        <dbReference type="Proteomes" id="UP001595796"/>
    </source>
</evidence>